<keyword evidence="3" id="KW-1185">Reference proteome</keyword>
<proteinExistence type="predicted"/>
<feature type="compositionally biased region" description="Basic and acidic residues" evidence="1">
    <location>
        <begin position="1"/>
        <end position="12"/>
    </location>
</feature>
<name>A0ABQ9G6M1_9NEOP</name>
<evidence type="ECO:0000313" key="2">
    <source>
        <dbReference type="EMBL" id="KAJ8866671.1"/>
    </source>
</evidence>
<sequence length="1129" mass="126841">MQRRGKCEDNREKTRRPTAQSGTIPTCENPAATPPGRRRVVQPLLHRGPFRRELGRSYGRPQIRAPRYCGLRDLEDVLEGWSHALQSRLETCCDILFYRYPRISNAVTTVENCAPFIKVSDQSVDIPLSRTGEDNTLPECTLKCRYMLNLVMNGGDLSDEIRSARRWFPCCGAPGDVSGLDLVWGHLAHVFRLREMCAVRALPPQPCPYAGIVAAGSPFPAVHTTIRCSRYETAAYTANKNRKRQQNCVIGQYHVATPLANRRLFNIKPPSQPIAKLSQRPLANRNTNPVPTALTHSLSEDGHKLLTLWHGLGSERTCVRARAGWKTGIRDDYTSLRRSGGAPTLVMSGAWRRLALLVDLKWGGGGGQIAPRHRERAAPAVVAPGFVPRYVAAELWKSQIYWGKRAKLSTLIRPVLRGRMAWLLIGLGRTAIHSSPRVYQPRKCRPPSVKPRTPLTLCRLYLSVARAKLIWKCLCCSEHNSHGCAVFVRPVFKTTSQEHDSALGSSLVDDQPIMNAVKYRVVSGVVWTNRTMMSSNTDTNRTGVLAVVDTGDSLLICLKCQEMCADLNVLTAGLRTPLPSRRTGWIFARGSHTEQCRWLAGFLGDIPLRPCIRALLHIRLASPSPALKDHDVKSPLRQTDSRLEQAAVSTFSRKRRVFPPASFARRSRSSWLRQSVVLAAAGRGSPRLRTNCNTHDLRAPHELFLDIYVRQSPPVTRCRRLYLLVRMTSEGHAHGCDLPCSLVGRGNMRENMESRDQDVRTGIRTQVLLKCESKALPLRHLALLSDQAGRSAKACSLLNNVYRASTLKEAPWDMRVTERGNEEIQSSVLEVATIDLEAGVQTTPKVVKGTGEDMLQDGIDSCDSVGLEFFECVRKERERTRERERERKRERRESGEGEREKLFLACRRILKIAPTRQRHACSRTCLLFSVARVFARVRVCVCVRTGARQPVNKAVHLRDVIPRTFFYRYTVCFPVWRQSRDRRQLRVAIRRPNISSRPEHGQRLLHLHVHRVKISLPPPLNPHPSILSGDRGTNGDGCRSCEVPVPARLSPRRSGRRRWSEGFLRDLPFSAALSFRRCSILTSITLIGSQDLNDGNTVRLVRRSDEALGVRVIVARIAPSLLGLERAGT</sequence>
<protein>
    <submittedName>
        <fullName evidence="2">Uncharacterized protein</fullName>
    </submittedName>
</protein>
<evidence type="ECO:0000313" key="3">
    <source>
        <dbReference type="Proteomes" id="UP001159363"/>
    </source>
</evidence>
<feature type="region of interest" description="Disordered" evidence="1">
    <location>
        <begin position="1"/>
        <end position="37"/>
    </location>
</feature>
<evidence type="ECO:0000256" key="1">
    <source>
        <dbReference type="SAM" id="MobiDB-lite"/>
    </source>
</evidence>
<accession>A0ABQ9G6M1</accession>
<dbReference type="EMBL" id="JARBHB010000016">
    <property type="protein sequence ID" value="KAJ8866671.1"/>
    <property type="molecule type" value="Genomic_DNA"/>
</dbReference>
<organism evidence="2 3">
    <name type="scientific">Dryococelus australis</name>
    <dbReference type="NCBI Taxonomy" id="614101"/>
    <lineage>
        <taxon>Eukaryota</taxon>
        <taxon>Metazoa</taxon>
        <taxon>Ecdysozoa</taxon>
        <taxon>Arthropoda</taxon>
        <taxon>Hexapoda</taxon>
        <taxon>Insecta</taxon>
        <taxon>Pterygota</taxon>
        <taxon>Neoptera</taxon>
        <taxon>Polyneoptera</taxon>
        <taxon>Phasmatodea</taxon>
        <taxon>Verophasmatodea</taxon>
        <taxon>Anareolatae</taxon>
        <taxon>Phasmatidae</taxon>
        <taxon>Eurycanthinae</taxon>
        <taxon>Dryococelus</taxon>
    </lineage>
</organism>
<gene>
    <name evidence="2" type="ORF">PR048_032532</name>
</gene>
<reference evidence="2 3" key="1">
    <citation type="submission" date="2023-02" db="EMBL/GenBank/DDBJ databases">
        <title>LHISI_Scaffold_Assembly.</title>
        <authorList>
            <person name="Stuart O.P."/>
            <person name="Cleave R."/>
            <person name="Magrath M.J.L."/>
            <person name="Mikheyev A.S."/>
        </authorList>
    </citation>
    <scope>NUCLEOTIDE SEQUENCE [LARGE SCALE GENOMIC DNA]</scope>
    <source>
        <strain evidence="2">Daus_M_001</strain>
        <tissue evidence="2">Leg muscle</tissue>
    </source>
</reference>
<comment type="caution">
    <text evidence="2">The sequence shown here is derived from an EMBL/GenBank/DDBJ whole genome shotgun (WGS) entry which is preliminary data.</text>
</comment>
<feature type="compositionally biased region" description="Polar residues" evidence="1">
    <location>
        <begin position="17"/>
        <end position="26"/>
    </location>
</feature>
<dbReference type="Proteomes" id="UP001159363">
    <property type="component" value="Chromosome 15"/>
</dbReference>